<gene>
    <name evidence="1" type="ORF">ZHD862_LOCUS9997</name>
</gene>
<evidence type="ECO:0000313" key="1">
    <source>
        <dbReference type="EMBL" id="CAF0950834.1"/>
    </source>
</evidence>
<dbReference type="Proteomes" id="UP000663864">
    <property type="component" value="Unassembled WGS sequence"/>
</dbReference>
<accession>A0A814D8D3</accession>
<evidence type="ECO:0000313" key="2">
    <source>
        <dbReference type="Proteomes" id="UP000663864"/>
    </source>
</evidence>
<name>A0A814D8D3_9BILA</name>
<proteinExistence type="predicted"/>
<protein>
    <submittedName>
        <fullName evidence="1">Uncharacterized protein</fullName>
    </submittedName>
</protein>
<sequence length="49" mass="5854">EIAERFKSRAVTDLVRKLDEIEKRLAKNFSITFHGLSKRMNESRFILMK</sequence>
<dbReference type="AlphaFoldDB" id="A0A814D8D3"/>
<organism evidence="1 2">
    <name type="scientific">Rotaria sordida</name>
    <dbReference type="NCBI Taxonomy" id="392033"/>
    <lineage>
        <taxon>Eukaryota</taxon>
        <taxon>Metazoa</taxon>
        <taxon>Spiralia</taxon>
        <taxon>Gnathifera</taxon>
        <taxon>Rotifera</taxon>
        <taxon>Eurotatoria</taxon>
        <taxon>Bdelloidea</taxon>
        <taxon>Philodinida</taxon>
        <taxon>Philodinidae</taxon>
        <taxon>Rotaria</taxon>
    </lineage>
</organism>
<dbReference type="EMBL" id="CAJNOT010000352">
    <property type="protein sequence ID" value="CAF0950834.1"/>
    <property type="molecule type" value="Genomic_DNA"/>
</dbReference>
<reference evidence="1" key="1">
    <citation type="submission" date="2021-02" db="EMBL/GenBank/DDBJ databases">
        <authorList>
            <person name="Nowell W R."/>
        </authorList>
    </citation>
    <scope>NUCLEOTIDE SEQUENCE</scope>
</reference>
<comment type="caution">
    <text evidence="1">The sequence shown here is derived from an EMBL/GenBank/DDBJ whole genome shotgun (WGS) entry which is preliminary data.</text>
</comment>
<feature type="non-terminal residue" evidence="1">
    <location>
        <position position="1"/>
    </location>
</feature>